<comment type="caution">
    <text evidence="2">The sequence shown here is derived from an EMBL/GenBank/DDBJ whole genome shotgun (WGS) entry which is preliminary data.</text>
</comment>
<accession>A0A0D0Q092</accession>
<keyword evidence="3" id="KW-1185">Reference proteome</keyword>
<protein>
    <submittedName>
        <fullName evidence="2">Uncharacterized protein</fullName>
    </submittedName>
</protein>
<dbReference type="AlphaFoldDB" id="A0A0D0Q092"/>
<reference evidence="2 3" key="1">
    <citation type="submission" date="2013-01" db="EMBL/GenBank/DDBJ databases">
        <authorList>
            <person name="Fiebig A."/>
            <person name="Goeker M."/>
            <person name="Klenk H.-P.P."/>
        </authorList>
    </citation>
    <scope>NUCLEOTIDE SEQUENCE [LARGE SCALE GENOMIC DNA]</scope>
    <source>
        <strain evidence="2 3">DSM 24838</strain>
    </source>
</reference>
<feature type="region of interest" description="Disordered" evidence="1">
    <location>
        <begin position="1"/>
        <end position="60"/>
    </location>
</feature>
<dbReference type="RefSeq" id="WP_018302234.1">
    <property type="nucleotide sequence ID" value="NZ_KB902282.1"/>
</dbReference>
<evidence type="ECO:0000313" key="3">
    <source>
        <dbReference type="Proteomes" id="UP000035100"/>
    </source>
</evidence>
<organism evidence="2 3">
    <name type="scientific">Wenxinia marina DSM 24838</name>
    <dbReference type="NCBI Taxonomy" id="1123501"/>
    <lineage>
        <taxon>Bacteria</taxon>
        <taxon>Pseudomonadati</taxon>
        <taxon>Pseudomonadota</taxon>
        <taxon>Alphaproteobacteria</taxon>
        <taxon>Rhodobacterales</taxon>
        <taxon>Roseobacteraceae</taxon>
        <taxon>Wenxinia</taxon>
    </lineage>
</organism>
<feature type="compositionally biased region" description="Basic residues" evidence="1">
    <location>
        <begin position="1"/>
        <end position="11"/>
    </location>
</feature>
<evidence type="ECO:0000313" key="2">
    <source>
        <dbReference type="EMBL" id="KIQ68019.1"/>
    </source>
</evidence>
<sequence length="60" mass="6190">MPTSKKPRKKSAATAAGKPDSKAASHPTAGQSRLPPGVDSGAQQSRTVKRLPLPGKSRGR</sequence>
<name>A0A0D0Q092_9RHOB</name>
<dbReference type="EMBL" id="AONG01000018">
    <property type="protein sequence ID" value="KIQ68019.1"/>
    <property type="molecule type" value="Genomic_DNA"/>
</dbReference>
<proteinExistence type="predicted"/>
<dbReference type="Proteomes" id="UP000035100">
    <property type="component" value="Unassembled WGS sequence"/>
</dbReference>
<evidence type="ECO:0000256" key="1">
    <source>
        <dbReference type="SAM" id="MobiDB-lite"/>
    </source>
</evidence>
<gene>
    <name evidence="2" type="ORF">Wenmar_03475</name>
</gene>